<evidence type="ECO:0000256" key="4">
    <source>
        <dbReference type="ARBA" id="ARBA00023125"/>
    </source>
</evidence>
<dbReference type="Proteomes" id="UP000619260">
    <property type="component" value="Unassembled WGS sequence"/>
</dbReference>
<dbReference type="InterPro" id="IPR036388">
    <property type="entry name" value="WH-like_DNA-bd_sf"/>
</dbReference>
<keyword evidence="3" id="KW-0731">Sigma factor</keyword>
<accession>A0A8J3YTT6</accession>
<feature type="domain" description="RNA polymerase sigma factor 70 region 4 type 2" evidence="7">
    <location>
        <begin position="27"/>
        <end position="79"/>
    </location>
</feature>
<dbReference type="InterPro" id="IPR039425">
    <property type="entry name" value="RNA_pol_sigma-70-like"/>
</dbReference>
<reference evidence="8" key="1">
    <citation type="submission" date="2021-01" db="EMBL/GenBank/DDBJ databases">
        <title>Whole genome shotgun sequence of Virgisporangium aliadipatigenens NBRC 105644.</title>
        <authorList>
            <person name="Komaki H."/>
            <person name="Tamura T."/>
        </authorList>
    </citation>
    <scope>NUCLEOTIDE SEQUENCE</scope>
    <source>
        <strain evidence="8">NBRC 105644</strain>
    </source>
</reference>
<evidence type="ECO:0000256" key="1">
    <source>
        <dbReference type="ARBA" id="ARBA00010641"/>
    </source>
</evidence>
<name>A0A8J3YTT6_9ACTN</name>
<protein>
    <recommendedName>
        <fullName evidence="7">RNA polymerase sigma factor 70 region 4 type 2 domain-containing protein</fullName>
    </recommendedName>
</protein>
<dbReference type="NCBIfam" id="TIGR02937">
    <property type="entry name" value="sigma70-ECF"/>
    <property type="match status" value="1"/>
</dbReference>
<dbReference type="PANTHER" id="PTHR43133:SF50">
    <property type="entry name" value="ECF RNA POLYMERASE SIGMA FACTOR SIGM"/>
    <property type="match status" value="1"/>
</dbReference>
<evidence type="ECO:0000313" key="9">
    <source>
        <dbReference type="Proteomes" id="UP000619260"/>
    </source>
</evidence>
<sequence>MRWRREHSAERLPDPGWQPPDRIADRDALAALLRSLGKRQRAVLVLRYYHDYSAEETAAVLDVSPGTVKSQSARGLEALRTAAAANPH</sequence>
<feature type="region of interest" description="Disordered" evidence="6">
    <location>
        <begin position="1"/>
        <end position="20"/>
    </location>
</feature>
<dbReference type="GO" id="GO:0016987">
    <property type="term" value="F:sigma factor activity"/>
    <property type="evidence" value="ECO:0007669"/>
    <property type="project" value="UniProtKB-KW"/>
</dbReference>
<keyword evidence="4" id="KW-0238">DNA-binding</keyword>
<dbReference type="AlphaFoldDB" id="A0A8J3YTT6"/>
<feature type="compositionally biased region" description="Basic and acidic residues" evidence="6">
    <location>
        <begin position="1"/>
        <end position="13"/>
    </location>
</feature>
<comment type="caution">
    <text evidence="8">The sequence shown here is derived from an EMBL/GenBank/DDBJ whole genome shotgun (WGS) entry which is preliminary data.</text>
</comment>
<proteinExistence type="inferred from homology"/>
<dbReference type="InterPro" id="IPR013324">
    <property type="entry name" value="RNA_pol_sigma_r3/r4-like"/>
</dbReference>
<dbReference type="GO" id="GO:0003677">
    <property type="term" value="F:DNA binding"/>
    <property type="evidence" value="ECO:0007669"/>
    <property type="project" value="UniProtKB-KW"/>
</dbReference>
<dbReference type="EMBL" id="BOPF01000050">
    <property type="protein sequence ID" value="GIJ51539.1"/>
    <property type="molecule type" value="Genomic_DNA"/>
</dbReference>
<keyword evidence="9" id="KW-1185">Reference proteome</keyword>
<evidence type="ECO:0000313" key="8">
    <source>
        <dbReference type="EMBL" id="GIJ51539.1"/>
    </source>
</evidence>
<organism evidence="8 9">
    <name type="scientific">Virgisporangium aliadipatigenens</name>
    <dbReference type="NCBI Taxonomy" id="741659"/>
    <lineage>
        <taxon>Bacteria</taxon>
        <taxon>Bacillati</taxon>
        <taxon>Actinomycetota</taxon>
        <taxon>Actinomycetes</taxon>
        <taxon>Micromonosporales</taxon>
        <taxon>Micromonosporaceae</taxon>
        <taxon>Virgisporangium</taxon>
    </lineage>
</organism>
<keyword evidence="2" id="KW-0805">Transcription regulation</keyword>
<evidence type="ECO:0000259" key="7">
    <source>
        <dbReference type="Pfam" id="PF08281"/>
    </source>
</evidence>
<dbReference type="PANTHER" id="PTHR43133">
    <property type="entry name" value="RNA POLYMERASE ECF-TYPE SIGMA FACTO"/>
    <property type="match status" value="1"/>
</dbReference>
<comment type="similarity">
    <text evidence="1">Belongs to the sigma-70 factor family. ECF subfamily.</text>
</comment>
<evidence type="ECO:0000256" key="6">
    <source>
        <dbReference type="SAM" id="MobiDB-lite"/>
    </source>
</evidence>
<dbReference type="InterPro" id="IPR014284">
    <property type="entry name" value="RNA_pol_sigma-70_dom"/>
</dbReference>
<dbReference type="Gene3D" id="1.10.10.10">
    <property type="entry name" value="Winged helix-like DNA-binding domain superfamily/Winged helix DNA-binding domain"/>
    <property type="match status" value="1"/>
</dbReference>
<evidence type="ECO:0000256" key="2">
    <source>
        <dbReference type="ARBA" id="ARBA00023015"/>
    </source>
</evidence>
<dbReference type="GO" id="GO:0006352">
    <property type="term" value="P:DNA-templated transcription initiation"/>
    <property type="evidence" value="ECO:0007669"/>
    <property type="project" value="InterPro"/>
</dbReference>
<dbReference type="InterPro" id="IPR013249">
    <property type="entry name" value="RNA_pol_sigma70_r4_t2"/>
</dbReference>
<gene>
    <name evidence="8" type="ORF">Val02_84250</name>
</gene>
<dbReference type="Pfam" id="PF08281">
    <property type="entry name" value="Sigma70_r4_2"/>
    <property type="match status" value="1"/>
</dbReference>
<evidence type="ECO:0000256" key="3">
    <source>
        <dbReference type="ARBA" id="ARBA00023082"/>
    </source>
</evidence>
<evidence type="ECO:0000256" key="5">
    <source>
        <dbReference type="ARBA" id="ARBA00023163"/>
    </source>
</evidence>
<dbReference type="CDD" id="cd06171">
    <property type="entry name" value="Sigma70_r4"/>
    <property type="match status" value="1"/>
</dbReference>
<keyword evidence="5" id="KW-0804">Transcription</keyword>
<dbReference type="SUPFAM" id="SSF88659">
    <property type="entry name" value="Sigma3 and sigma4 domains of RNA polymerase sigma factors"/>
    <property type="match status" value="1"/>
</dbReference>